<dbReference type="InterPro" id="IPR011006">
    <property type="entry name" value="CheY-like_superfamily"/>
</dbReference>
<dbReference type="Pfam" id="PF00072">
    <property type="entry name" value="Response_reg"/>
    <property type="match status" value="1"/>
</dbReference>
<sequence>LMLGKRGFETETAGTGQEALEKAQQRFFNVALLDIRLPDMEGVELLEPLKRMHPDIAIIVLTAYASVETAMQAVNKGAQAYITKPFDVTELLAILTEALGKQRLIMENKRLYEEARRELGERKRAEHNLAERAKEIKCLYGVTNIAERPGVSLDEIYQETANLLPSGWHYPEITCARITIGDKEFKTDNFKTTKWKQSANINVNGQKEGTVEVYYLEAMTEIDEGPFLKEESLLIEAVANRLGDVTERKRAEEELKRYSEKLQELIDNITKAIALTTAMRDPYTSGHQQRVTQLACAIAEEMGLSKEMLAEIRVAGSLHDIGKMYIPSEILTKPGKLTDTEFDMIKTHSKVGYDILKTIDFPWP</sequence>
<feature type="non-terminal residue" evidence="4">
    <location>
        <position position="1"/>
    </location>
</feature>
<dbReference type="Gene3D" id="3.40.50.2300">
    <property type="match status" value="1"/>
</dbReference>
<comment type="caution">
    <text evidence="4">The sequence shown here is derived from an EMBL/GenBank/DDBJ whole genome shotgun (WGS) entry which is preliminary data.</text>
</comment>
<dbReference type="Gene3D" id="1.10.3210.10">
    <property type="entry name" value="Hypothetical protein af1432"/>
    <property type="match status" value="1"/>
</dbReference>
<organism evidence="4">
    <name type="scientific">marine sediment metagenome</name>
    <dbReference type="NCBI Taxonomy" id="412755"/>
    <lineage>
        <taxon>unclassified sequences</taxon>
        <taxon>metagenomes</taxon>
        <taxon>ecological metagenomes</taxon>
    </lineage>
</organism>
<evidence type="ECO:0000313" key="4">
    <source>
        <dbReference type="EMBL" id="GAI81329.1"/>
    </source>
</evidence>
<dbReference type="PROSITE" id="PS50110">
    <property type="entry name" value="RESPONSE_REGULATORY"/>
    <property type="match status" value="1"/>
</dbReference>
<evidence type="ECO:0000259" key="3">
    <source>
        <dbReference type="PROSITE" id="PS51832"/>
    </source>
</evidence>
<accession>X1TMQ6</accession>
<feature type="non-terminal residue" evidence="4">
    <location>
        <position position="364"/>
    </location>
</feature>
<keyword evidence="1" id="KW-0175">Coiled coil</keyword>
<reference evidence="4" key="1">
    <citation type="journal article" date="2014" name="Front. Microbiol.">
        <title>High frequency of phylogenetically diverse reductive dehalogenase-homologous genes in deep subseafloor sedimentary metagenomes.</title>
        <authorList>
            <person name="Kawai M."/>
            <person name="Futagami T."/>
            <person name="Toyoda A."/>
            <person name="Takaki Y."/>
            <person name="Nishi S."/>
            <person name="Hori S."/>
            <person name="Arai W."/>
            <person name="Tsubouchi T."/>
            <person name="Morono Y."/>
            <person name="Uchiyama I."/>
            <person name="Ito T."/>
            <person name="Fujiyama A."/>
            <person name="Inagaki F."/>
            <person name="Takami H."/>
        </authorList>
    </citation>
    <scope>NUCLEOTIDE SEQUENCE</scope>
    <source>
        <strain evidence="4">Expedition CK06-06</strain>
    </source>
</reference>
<dbReference type="AlphaFoldDB" id="X1TMQ6"/>
<dbReference type="SUPFAM" id="SSF52172">
    <property type="entry name" value="CheY-like"/>
    <property type="match status" value="1"/>
</dbReference>
<dbReference type="SMART" id="SM00448">
    <property type="entry name" value="REC"/>
    <property type="match status" value="1"/>
</dbReference>
<dbReference type="Pfam" id="PF13487">
    <property type="entry name" value="HD_5"/>
    <property type="match status" value="1"/>
</dbReference>
<proteinExistence type="predicted"/>
<evidence type="ECO:0000259" key="2">
    <source>
        <dbReference type="PROSITE" id="PS50110"/>
    </source>
</evidence>
<evidence type="ECO:0008006" key="5">
    <source>
        <dbReference type="Google" id="ProtNLM"/>
    </source>
</evidence>
<protein>
    <recommendedName>
        <fullName evidence="5">Response regulatory domain-containing protein</fullName>
    </recommendedName>
</protein>
<feature type="domain" description="HD-GYP" evidence="3">
    <location>
        <begin position="262"/>
        <end position="364"/>
    </location>
</feature>
<name>X1TMQ6_9ZZZZ</name>
<dbReference type="SUPFAM" id="SSF109604">
    <property type="entry name" value="HD-domain/PDEase-like"/>
    <property type="match status" value="1"/>
</dbReference>
<dbReference type="PANTHER" id="PTHR45228:SF8">
    <property type="entry name" value="TWO-COMPONENT RESPONSE REGULATOR-RELATED"/>
    <property type="match status" value="1"/>
</dbReference>
<dbReference type="InterPro" id="IPR001789">
    <property type="entry name" value="Sig_transdc_resp-reg_receiver"/>
</dbReference>
<feature type="coiled-coil region" evidence="1">
    <location>
        <begin position="248"/>
        <end position="275"/>
    </location>
</feature>
<evidence type="ECO:0000256" key="1">
    <source>
        <dbReference type="SAM" id="Coils"/>
    </source>
</evidence>
<dbReference type="PANTHER" id="PTHR45228">
    <property type="entry name" value="CYCLIC DI-GMP PHOSPHODIESTERASE TM_0186-RELATED"/>
    <property type="match status" value="1"/>
</dbReference>
<feature type="domain" description="Response regulatory" evidence="2">
    <location>
        <begin position="1"/>
        <end position="99"/>
    </location>
</feature>
<dbReference type="PROSITE" id="PS51832">
    <property type="entry name" value="HD_GYP"/>
    <property type="match status" value="1"/>
</dbReference>
<dbReference type="EMBL" id="BARW01008177">
    <property type="protein sequence ID" value="GAI81329.1"/>
    <property type="molecule type" value="Genomic_DNA"/>
</dbReference>
<dbReference type="CDD" id="cd00077">
    <property type="entry name" value="HDc"/>
    <property type="match status" value="1"/>
</dbReference>
<dbReference type="InterPro" id="IPR003607">
    <property type="entry name" value="HD/PDEase_dom"/>
</dbReference>
<dbReference type="InterPro" id="IPR037522">
    <property type="entry name" value="HD_GYP_dom"/>
</dbReference>
<dbReference type="GO" id="GO:0000160">
    <property type="term" value="P:phosphorelay signal transduction system"/>
    <property type="evidence" value="ECO:0007669"/>
    <property type="project" value="InterPro"/>
</dbReference>
<gene>
    <name evidence="4" type="ORF">S12H4_16840</name>
</gene>
<dbReference type="InterPro" id="IPR052020">
    <property type="entry name" value="Cyclic_di-GMP/3'3'-cGAMP_PDE"/>
</dbReference>